<protein>
    <recommendedName>
        <fullName evidence="6">BZIP domain-containing protein</fullName>
    </recommendedName>
</protein>
<keyword evidence="3" id="KW-0539">Nucleus</keyword>
<dbReference type="GO" id="GO:0003700">
    <property type="term" value="F:DNA-binding transcription factor activity"/>
    <property type="evidence" value="ECO:0007669"/>
    <property type="project" value="InterPro"/>
</dbReference>
<sequence length="592" mass="67425">MYRIYEGKLLRKFAEKMESITESSATDLALSQPPLVSNGNQNILDKQVPAETNQPGTDQTNQQAPQGRPVDPNLDPKRLRRIMASRQYSQKYRLRQMQYIMQLETEVKALQAEVAIIGTRIKYSNRQNSLLRTENSSIKHKLSSCSSELMFKEAQYEEMKKERDHMRQSYIVDQYQYPGFFKTMPPANYPFMNVNLNQPRYGLYMESAAAAAAAKPPPMTDESSNRFDKIGKPHASSQTIYMLPSFKCFIFVLILDDRFALLQDWKYYNIMEALELTSFSAMPQSIHPLARSSFQGLKKPYSMDSSVTKSPFNPSDAMTISSSSADTNNKESQNLSFPFDNKNSTTKDLATDPAIPSSGDKPVKTRAMISGAQIRAARAIDPNMDPKKLKRVLSNRVSAQKSRLKRLQYLADIERKVKALEEEIADLSPRVALYRSHHQALKMEQKMLNMEISAQTSNKMLKHEVSRLRQLHLTQQEVMLAGWENGFDQQMAVNPSMLQLSLERMAFITSIQEKRGESTEGVHKLNQLTVKRHADGWRCVLGWDSSEQEMANPSLPQFGSSTVLNMNPQLGGIEQMMTFNSMPTNQELDKYN</sequence>
<proteinExistence type="predicted"/>
<feature type="compositionally biased region" description="Polar residues" evidence="5">
    <location>
        <begin position="50"/>
        <end position="65"/>
    </location>
</feature>
<keyword evidence="4" id="KW-0175">Coiled coil</keyword>
<name>A0AAD6MH03_9ROSI</name>
<dbReference type="InterPro" id="IPR052483">
    <property type="entry name" value="bZIP_transcription_regulators"/>
</dbReference>
<evidence type="ECO:0000313" key="7">
    <source>
        <dbReference type="EMBL" id="KAJ6985019.1"/>
    </source>
</evidence>
<evidence type="ECO:0000256" key="2">
    <source>
        <dbReference type="ARBA" id="ARBA00023163"/>
    </source>
</evidence>
<reference evidence="7" key="1">
    <citation type="journal article" date="2023" name="Mol. Ecol. Resour.">
        <title>Chromosome-level genome assembly of a triploid poplar Populus alba 'Berolinensis'.</title>
        <authorList>
            <person name="Chen S."/>
            <person name="Yu Y."/>
            <person name="Wang X."/>
            <person name="Wang S."/>
            <person name="Zhang T."/>
            <person name="Zhou Y."/>
            <person name="He R."/>
            <person name="Meng N."/>
            <person name="Wang Y."/>
            <person name="Liu W."/>
            <person name="Liu Z."/>
            <person name="Liu J."/>
            <person name="Guo Q."/>
            <person name="Huang H."/>
            <person name="Sederoff R.R."/>
            <person name="Wang G."/>
            <person name="Qu G."/>
            <person name="Chen S."/>
        </authorList>
    </citation>
    <scope>NUCLEOTIDE SEQUENCE</scope>
    <source>
        <strain evidence="7">SC-2020</strain>
    </source>
</reference>
<dbReference type="Proteomes" id="UP001164929">
    <property type="component" value="Chromosome 9"/>
</dbReference>
<dbReference type="PROSITE" id="PS00036">
    <property type="entry name" value="BZIP_BASIC"/>
    <property type="match status" value="1"/>
</dbReference>
<dbReference type="PANTHER" id="PTHR46391:SF21">
    <property type="entry name" value="BZIP DOMAIN-CONTAINING PROTEIN"/>
    <property type="match status" value="1"/>
</dbReference>
<dbReference type="InterPro" id="IPR044759">
    <property type="entry name" value="bZIP_RF2"/>
</dbReference>
<feature type="compositionally biased region" description="Polar residues" evidence="5">
    <location>
        <begin position="305"/>
        <end position="348"/>
    </location>
</feature>
<keyword evidence="2" id="KW-0804">Transcription</keyword>
<dbReference type="InterPro" id="IPR046347">
    <property type="entry name" value="bZIP_sf"/>
</dbReference>
<dbReference type="SUPFAM" id="SSF57959">
    <property type="entry name" value="Leucine zipper domain"/>
    <property type="match status" value="2"/>
</dbReference>
<organism evidence="7 8">
    <name type="scientific">Populus alba x Populus x berolinensis</name>
    <dbReference type="NCBI Taxonomy" id="444605"/>
    <lineage>
        <taxon>Eukaryota</taxon>
        <taxon>Viridiplantae</taxon>
        <taxon>Streptophyta</taxon>
        <taxon>Embryophyta</taxon>
        <taxon>Tracheophyta</taxon>
        <taxon>Spermatophyta</taxon>
        <taxon>Magnoliopsida</taxon>
        <taxon>eudicotyledons</taxon>
        <taxon>Gunneridae</taxon>
        <taxon>Pentapetalae</taxon>
        <taxon>rosids</taxon>
        <taxon>fabids</taxon>
        <taxon>Malpighiales</taxon>
        <taxon>Salicaceae</taxon>
        <taxon>Saliceae</taxon>
        <taxon>Populus</taxon>
    </lineage>
</organism>
<accession>A0AAD6MH03</accession>
<gene>
    <name evidence="7" type="ORF">NC653_023115</name>
</gene>
<keyword evidence="8" id="KW-1185">Reference proteome</keyword>
<dbReference type="CDD" id="cd14703">
    <property type="entry name" value="bZIP_plant_RF2"/>
    <property type="match status" value="2"/>
</dbReference>
<evidence type="ECO:0000259" key="6">
    <source>
        <dbReference type="PROSITE" id="PS50217"/>
    </source>
</evidence>
<dbReference type="SMART" id="SM00338">
    <property type="entry name" value="BRLZ"/>
    <property type="match status" value="2"/>
</dbReference>
<evidence type="ECO:0000256" key="3">
    <source>
        <dbReference type="ARBA" id="ARBA00023242"/>
    </source>
</evidence>
<dbReference type="GO" id="GO:0045893">
    <property type="term" value="P:positive regulation of DNA-templated transcription"/>
    <property type="evidence" value="ECO:0007669"/>
    <property type="project" value="TreeGrafter"/>
</dbReference>
<feature type="region of interest" description="Disordered" evidence="5">
    <location>
        <begin position="50"/>
        <end position="76"/>
    </location>
</feature>
<dbReference type="PROSITE" id="PS50217">
    <property type="entry name" value="BZIP"/>
    <property type="match status" value="1"/>
</dbReference>
<dbReference type="GO" id="GO:0005634">
    <property type="term" value="C:nucleus"/>
    <property type="evidence" value="ECO:0007669"/>
    <property type="project" value="TreeGrafter"/>
</dbReference>
<dbReference type="InterPro" id="IPR004827">
    <property type="entry name" value="bZIP"/>
</dbReference>
<feature type="domain" description="BZIP" evidence="6">
    <location>
        <begin position="385"/>
        <end position="448"/>
    </location>
</feature>
<dbReference type="PANTHER" id="PTHR46391">
    <property type="entry name" value="BASIC LEUCINE ZIPPER 34"/>
    <property type="match status" value="1"/>
</dbReference>
<feature type="region of interest" description="Disordered" evidence="5">
    <location>
        <begin position="305"/>
        <end position="363"/>
    </location>
</feature>
<evidence type="ECO:0000256" key="1">
    <source>
        <dbReference type="ARBA" id="ARBA00023015"/>
    </source>
</evidence>
<comment type="caution">
    <text evidence="7">The sequence shown here is derived from an EMBL/GenBank/DDBJ whole genome shotgun (WGS) entry which is preliminary data.</text>
</comment>
<dbReference type="EMBL" id="JAQIZT010000009">
    <property type="protein sequence ID" value="KAJ6985019.1"/>
    <property type="molecule type" value="Genomic_DNA"/>
</dbReference>
<dbReference type="Pfam" id="PF00170">
    <property type="entry name" value="bZIP_1"/>
    <property type="match status" value="1"/>
</dbReference>
<evidence type="ECO:0000313" key="8">
    <source>
        <dbReference type="Proteomes" id="UP001164929"/>
    </source>
</evidence>
<dbReference type="AlphaFoldDB" id="A0AAD6MH03"/>
<dbReference type="FunFam" id="1.20.5.170:FF:000086">
    <property type="entry name" value="Transcription factor VIP1"/>
    <property type="match status" value="1"/>
</dbReference>
<evidence type="ECO:0000256" key="5">
    <source>
        <dbReference type="SAM" id="MobiDB-lite"/>
    </source>
</evidence>
<dbReference type="Gene3D" id="1.20.5.170">
    <property type="match status" value="1"/>
</dbReference>
<evidence type="ECO:0000256" key="4">
    <source>
        <dbReference type="SAM" id="Coils"/>
    </source>
</evidence>
<feature type="coiled-coil region" evidence="4">
    <location>
        <begin position="100"/>
        <end position="169"/>
    </location>
</feature>
<keyword evidence="1" id="KW-0805">Transcription regulation</keyword>
<dbReference type="GO" id="GO:0003677">
    <property type="term" value="F:DNA binding"/>
    <property type="evidence" value="ECO:0007669"/>
    <property type="project" value="TreeGrafter"/>
</dbReference>